<evidence type="ECO:0000256" key="3">
    <source>
        <dbReference type="SAM" id="MobiDB-lite"/>
    </source>
</evidence>
<feature type="domain" description="SGS" evidence="4">
    <location>
        <begin position="276"/>
        <end position="373"/>
    </location>
</feature>
<dbReference type="InterPro" id="IPR019734">
    <property type="entry name" value="TPR_rpt"/>
</dbReference>
<dbReference type="OrthoDB" id="1898560at2759"/>
<dbReference type="GO" id="GO:0051087">
    <property type="term" value="F:protein-folding chaperone binding"/>
    <property type="evidence" value="ECO:0007669"/>
    <property type="project" value="InterPro"/>
</dbReference>
<dbReference type="Pfam" id="PF05002">
    <property type="entry name" value="SGS"/>
    <property type="match status" value="1"/>
</dbReference>
<evidence type="ECO:0000313" key="7">
    <source>
        <dbReference type="Proteomes" id="UP000054937"/>
    </source>
</evidence>
<dbReference type="PROSITE" id="PS51203">
    <property type="entry name" value="CS"/>
    <property type="match status" value="1"/>
</dbReference>
<evidence type="ECO:0000256" key="1">
    <source>
        <dbReference type="ARBA" id="ARBA00008509"/>
    </source>
</evidence>
<evidence type="ECO:0000259" key="4">
    <source>
        <dbReference type="PROSITE" id="PS51048"/>
    </source>
</evidence>
<dbReference type="PROSITE" id="PS51048">
    <property type="entry name" value="SGS"/>
    <property type="match status" value="1"/>
</dbReference>
<dbReference type="SUPFAM" id="SSF49764">
    <property type="entry name" value="HSP20-like chaperones"/>
    <property type="match status" value="1"/>
</dbReference>
<feature type="region of interest" description="Disordered" evidence="3">
    <location>
        <begin position="251"/>
        <end position="288"/>
    </location>
</feature>
<sequence>MDNDQLQKFLKGNYQQIIGQYDSAIATYKELQQEGFENNYQLSICLIQSLIALNNYESALKECEKAILQDRKQYEAIFRRGICKFYMKEFQSALIDFNDVQDKIEKNPVFQRQIQCWIGRCQAELNNQNLKDLQETGYKAPQQQQQKKEEVNQQQKQDISQKAVDKNIKYQWYQTDKTVGIEIHYQLENQKDLKVEFTNQSLKVNFPIKGADQYGLDIVFLEEVKPETAKYQVHLEKIEITVEKKEKQNWKQLQKSEEDQKAQTGKPRSEPVQAAYYPSSSKNKKDWSKIDKEIEEDIKQNKDEYGEGDPLNGLFKQIYQGADENTRRAMIKSFQTSGGTVLSTNWDEVKDKDYEGKDRPSPPKGQKYGDWNQK</sequence>
<proteinExistence type="inferred from homology"/>
<reference evidence="6 7" key="1">
    <citation type="journal article" date="2015" name="Sci. Rep.">
        <title>Genome of the facultative scuticociliatosis pathogen Pseudocohnilembus persalinus provides insight into its virulence through horizontal gene transfer.</title>
        <authorList>
            <person name="Xiong J."/>
            <person name="Wang G."/>
            <person name="Cheng J."/>
            <person name="Tian M."/>
            <person name="Pan X."/>
            <person name="Warren A."/>
            <person name="Jiang C."/>
            <person name="Yuan D."/>
            <person name="Miao W."/>
        </authorList>
    </citation>
    <scope>NUCLEOTIDE SEQUENCE [LARGE SCALE GENOMIC DNA]</scope>
    <source>
        <strain evidence="6">36N120E</strain>
    </source>
</reference>
<protein>
    <submittedName>
        <fullName evidence="6">HSP20-like chaperone</fullName>
    </submittedName>
</protein>
<feature type="compositionally biased region" description="Basic and acidic residues" evidence="3">
    <location>
        <begin position="347"/>
        <end position="361"/>
    </location>
</feature>
<dbReference type="InterPro" id="IPR007052">
    <property type="entry name" value="CS_dom"/>
</dbReference>
<feature type="compositionally biased region" description="Basic and acidic residues" evidence="3">
    <location>
        <begin position="251"/>
        <end position="261"/>
    </location>
</feature>
<dbReference type="Pfam" id="PF04969">
    <property type="entry name" value="CS"/>
    <property type="match status" value="1"/>
</dbReference>
<gene>
    <name evidence="6" type="ORF">PPERSA_09173</name>
</gene>
<feature type="compositionally biased region" description="Polar residues" evidence="3">
    <location>
        <begin position="335"/>
        <end position="346"/>
    </location>
</feature>
<feature type="coiled-coil region" evidence="2">
    <location>
        <begin position="14"/>
        <end position="73"/>
    </location>
</feature>
<comment type="caution">
    <text evidence="6">The sequence shown here is derived from an EMBL/GenBank/DDBJ whole genome shotgun (WGS) entry which is preliminary data.</text>
</comment>
<dbReference type="Proteomes" id="UP000054937">
    <property type="component" value="Unassembled WGS sequence"/>
</dbReference>
<accession>A0A0V0QWJ4</accession>
<dbReference type="InterPro" id="IPR008978">
    <property type="entry name" value="HSP20-like_chaperone"/>
</dbReference>
<dbReference type="Gene3D" id="2.60.40.790">
    <property type="match status" value="1"/>
</dbReference>
<name>A0A0V0QWJ4_PSEPJ</name>
<dbReference type="InterPro" id="IPR011990">
    <property type="entry name" value="TPR-like_helical_dom_sf"/>
</dbReference>
<dbReference type="EMBL" id="LDAU01000092">
    <property type="protein sequence ID" value="KRX06771.1"/>
    <property type="molecule type" value="Genomic_DNA"/>
</dbReference>
<feature type="region of interest" description="Disordered" evidence="3">
    <location>
        <begin position="137"/>
        <end position="158"/>
    </location>
</feature>
<comment type="similarity">
    <text evidence="1">Belongs to the SGT1 family.</text>
</comment>
<dbReference type="CDD" id="cd06466">
    <property type="entry name" value="p23_CS_SGT1_like"/>
    <property type="match status" value="1"/>
</dbReference>
<dbReference type="Gene3D" id="1.25.40.10">
    <property type="entry name" value="Tetratricopeptide repeat domain"/>
    <property type="match status" value="1"/>
</dbReference>
<dbReference type="OMA" id="KIREDWY"/>
<dbReference type="SMART" id="SM00028">
    <property type="entry name" value="TPR"/>
    <property type="match status" value="2"/>
</dbReference>
<dbReference type="AlphaFoldDB" id="A0A0V0QWJ4"/>
<evidence type="ECO:0000256" key="2">
    <source>
        <dbReference type="SAM" id="Coils"/>
    </source>
</evidence>
<dbReference type="InterPro" id="IPR044563">
    <property type="entry name" value="Sgt1-like"/>
</dbReference>
<dbReference type="InterPro" id="IPR007699">
    <property type="entry name" value="SGS_dom"/>
</dbReference>
<evidence type="ECO:0000313" key="6">
    <source>
        <dbReference type="EMBL" id="KRX06771.1"/>
    </source>
</evidence>
<feature type="domain" description="CS" evidence="5">
    <location>
        <begin position="165"/>
        <end position="254"/>
    </location>
</feature>
<dbReference type="FunCoup" id="A0A0V0QWJ4">
    <property type="interactions" value="170"/>
</dbReference>
<dbReference type="PANTHER" id="PTHR45862">
    <property type="entry name" value="PROTEIN SGT1 HOMOLOG"/>
    <property type="match status" value="1"/>
</dbReference>
<keyword evidence="7" id="KW-1185">Reference proteome</keyword>
<feature type="region of interest" description="Disordered" evidence="3">
    <location>
        <begin position="335"/>
        <end position="374"/>
    </location>
</feature>
<dbReference type="SUPFAM" id="SSF48452">
    <property type="entry name" value="TPR-like"/>
    <property type="match status" value="1"/>
</dbReference>
<keyword evidence="2" id="KW-0175">Coiled coil</keyword>
<organism evidence="6 7">
    <name type="scientific">Pseudocohnilembus persalinus</name>
    <name type="common">Ciliate</name>
    <dbReference type="NCBI Taxonomy" id="266149"/>
    <lineage>
        <taxon>Eukaryota</taxon>
        <taxon>Sar</taxon>
        <taxon>Alveolata</taxon>
        <taxon>Ciliophora</taxon>
        <taxon>Intramacronucleata</taxon>
        <taxon>Oligohymenophorea</taxon>
        <taxon>Scuticociliatia</taxon>
        <taxon>Philasterida</taxon>
        <taxon>Pseudocohnilembidae</taxon>
        <taxon>Pseudocohnilembus</taxon>
    </lineage>
</organism>
<dbReference type="InParanoid" id="A0A0V0QWJ4"/>
<evidence type="ECO:0000259" key="5">
    <source>
        <dbReference type="PROSITE" id="PS51203"/>
    </source>
</evidence>